<sequence>MEITVDNILTAPWPVNETELACVLRSTLDGIRFLRDQGRALATLGPDTVWLSKRGQVRLASVEQSYQIKTSDMNADTLKSTALATVMRSLMATSAGQGRWSSEAQLPWKTCPSSHWMCQ</sequence>
<organism evidence="1 2">
    <name type="scientific">Aspergillus welwitschiae</name>
    <dbReference type="NCBI Taxonomy" id="1341132"/>
    <lineage>
        <taxon>Eukaryota</taxon>
        <taxon>Fungi</taxon>
        <taxon>Dikarya</taxon>
        <taxon>Ascomycota</taxon>
        <taxon>Pezizomycotina</taxon>
        <taxon>Eurotiomycetes</taxon>
        <taxon>Eurotiomycetidae</taxon>
        <taxon>Eurotiales</taxon>
        <taxon>Aspergillaceae</taxon>
        <taxon>Aspergillus</taxon>
        <taxon>Aspergillus subgen. Circumdati</taxon>
    </lineage>
</organism>
<proteinExistence type="predicted"/>
<dbReference type="Proteomes" id="UP000253729">
    <property type="component" value="Unassembled WGS sequence"/>
</dbReference>
<protein>
    <submittedName>
        <fullName evidence="1">Uncharacterized protein</fullName>
    </submittedName>
</protein>
<dbReference type="EMBL" id="KZ852216">
    <property type="protein sequence ID" value="RDH26211.1"/>
    <property type="molecule type" value="Genomic_DNA"/>
</dbReference>
<name>A0A3F3PGZ9_9EURO</name>
<dbReference type="AlphaFoldDB" id="A0A3F3PGZ9"/>
<evidence type="ECO:0000313" key="1">
    <source>
        <dbReference type="EMBL" id="RDH26211.1"/>
    </source>
</evidence>
<evidence type="ECO:0000313" key="2">
    <source>
        <dbReference type="Proteomes" id="UP000253729"/>
    </source>
</evidence>
<reference evidence="1 2" key="1">
    <citation type="submission" date="2018-07" db="EMBL/GenBank/DDBJ databases">
        <title>The genomes of Aspergillus section Nigri reveals drivers in fungal speciation.</title>
        <authorList>
            <consortium name="DOE Joint Genome Institute"/>
            <person name="Vesth T.C."/>
            <person name="Nybo J."/>
            <person name="Theobald S."/>
            <person name="Brandl J."/>
            <person name="Frisvad J.C."/>
            <person name="Nielsen K.F."/>
            <person name="Lyhne E.K."/>
            <person name="Kogle M.E."/>
            <person name="Kuo A."/>
            <person name="Riley R."/>
            <person name="Clum A."/>
            <person name="Nolan M."/>
            <person name="Lipzen A."/>
            <person name="Salamov A."/>
            <person name="Henrissat B."/>
            <person name="Wiebenga A."/>
            <person name="De vries R.P."/>
            <person name="Grigoriev I.V."/>
            <person name="Mortensen U.H."/>
            <person name="Andersen M.R."/>
            <person name="Baker S.E."/>
        </authorList>
    </citation>
    <scope>NUCLEOTIDE SEQUENCE [LARGE SCALE GENOMIC DNA]</scope>
    <source>
        <strain evidence="1 2">CBS 139.54b</strain>
    </source>
</reference>
<accession>A0A3F3PGZ9</accession>
<dbReference type="STRING" id="1341132.A0A3F3PGZ9"/>
<gene>
    <name evidence="1" type="ORF">BDQ94DRAFT_176552</name>
</gene>
<dbReference type="GeneID" id="38141076"/>
<dbReference type="RefSeq" id="XP_026619233.1">
    <property type="nucleotide sequence ID" value="XM_026772720.1"/>
</dbReference>
<keyword evidence="2" id="KW-1185">Reference proteome</keyword>